<keyword evidence="3" id="KW-0732">Signal</keyword>
<evidence type="ECO:0000313" key="5">
    <source>
        <dbReference type="Proteomes" id="UP000291822"/>
    </source>
</evidence>
<dbReference type="AlphaFoldDB" id="A0A4R0YPX9"/>
<keyword evidence="2" id="KW-1133">Transmembrane helix</keyword>
<evidence type="ECO:0000313" key="4">
    <source>
        <dbReference type="EMBL" id="TCI08456.1"/>
    </source>
</evidence>
<dbReference type="RefSeq" id="WP_131151603.1">
    <property type="nucleotide sequence ID" value="NZ_SJTG01000004.1"/>
</dbReference>
<evidence type="ECO:0000256" key="1">
    <source>
        <dbReference type="SAM" id="MobiDB-lite"/>
    </source>
</evidence>
<keyword evidence="5" id="KW-1185">Reference proteome</keyword>
<name>A0A4R0YPX9_9GAMM</name>
<evidence type="ECO:0000256" key="3">
    <source>
        <dbReference type="SAM" id="SignalP"/>
    </source>
</evidence>
<feature type="transmembrane region" description="Helical" evidence="2">
    <location>
        <begin position="80"/>
        <end position="99"/>
    </location>
</feature>
<feature type="signal peptide" evidence="3">
    <location>
        <begin position="1"/>
        <end position="38"/>
    </location>
</feature>
<feature type="chain" id="PRO_5021031042" evidence="3">
    <location>
        <begin position="39"/>
        <end position="170"/>
    </location>
</feature>
<reference evidence="4 5" key="1">
    <citation type="submission" date="2019-02" db="EMBL/GenBank/DDBJ databases">
        <title>Dyella amyloliquefaciens sp. nov., isolated from forest soil.</title>
        <authorList>
            <person name="Gao Z.-H."/>
            <person name="Qiu L.-H."/>
        </authorList>
    </citation>
    <scope>NUCLEOTIDE SEQUENCE [LARGE SCALE GENOMIC DNA]</scope>
    <source>
        <strain evidence="4 5">KACC 12747</strain>
    </source>
</reference>
<comment type="caution">
    <text evidence="4">The sequence shown here is derived from an EMBL/GenBank/DDBJ whole genome shotgun (WGS) entry which is preliminary data.</text>
</comment>
<organism evidence="4 5">
    <name type="scientific">Dyella soli</name>
    <dbReference type="NCBI Taxonomy" id="522319"/>
    <lineage>
        <taxon>Bacteria</taxon>
        <taxon>Pseudomonadati</taxon>
        <taxon>Pseudomonadota</taxon>
        <taxon>Gammaproteobacteria</taxon>
        <taxon>Lysobacterales</taxon>
        <taxon>Rhodanobacteraceae</taxon>
        <taxon>Dyella</taxon>
    </lineage>
</organism>
<feature type="transmembrane region" description="Helical" evidence="2">
    <location>
        <begin position="111"/>
        <end position="129"/>
    </location>
</feature>
<keyword evidence="2" id="KW-0472">Membrane</keyword>
<gene>
    <name evidence="4" type="ORF">EZM97_27935</name>
</gene>
<evidence type="ECO:0000256" key="2">
    <source>
        <dbReference type="SAM" id="Phobius"/>
    </source>
</evidence>
<feature type="compositionally biased region" description="Low complexity" evidence="1">
    <location>
        <begin position="35"/>
        <end position="56"/>
    </location>
</feature>
<sequence>MTYAVQARVRRMLMGLVFVFAALLAGGAVHGQSAPANAAPPDATVPATAPAATPNAPRSPQAMSDQARREHSFTTDREQFLSIVILCFGTLVLIVQYLLLRTPRRSSFEILQLLGINLIVTGTLFLISAGYDAQSIAPGLGLFGTIAGYVLGRRSSPEPGPAASGTGEAS</sequence>
<feature type="region of interest" description="Disordered" evidence="1">
    <location>
        <begin position="35"/>
        <end position="71"/>
    </location>
</feature>
<keyword evidence="2" id="KW-0812">Transmembrane</keyword>
<accession>A0A4R0YPX9</accession>
<proteinExistence type="predicted"/>
<dbReference type="EMBL" id="SJTG01000004">
    <property type="protein sequence ID" value="TCI08456.1"/>
    <property type="molecule type" value="Genomic_DNA"/>
</dbReference>
<dbReference type="Proteomes" id="UP000291822">
    <property type="component" value="Unassembled WGS sequence"/>
</dbReference>
<feature type="transmembrane region" description="Helical" evidence="2">
    <location>
        <begin position="135"/>
        <end position="152"/>
    </location>
</feature>
<protein>
    <submittedName>
        <fullName evidence="4">Uncharacterized protein</fullName>
    </submittedName>
</protein>